<organism evidence="1 2">
    <name type="scientific">Amycolatopsis heterodermiae</name>
    <dbReference type="NCBI Taxonomy" id="3110235"/>
    <lineage>
        <taxon>Bacteria</taxon>
        <taxon>Bacillati</taxon>
        <taxon>Actinomycetota</taxon>
        <taxon>Actinomycetes</taxon>
        <taxon>Pseudonocardiales</taxon>
        <taxon>Pseudonocardiaceae</taxon>
        <taxon>Amycolatopsis</taxon>
    </lineage>
</organism>
<gene>
    <name evidence="1" type="ORF">VA596_41730</name>
</gene>
<proteinExistence type="predicted"/>
<protein>
    <submittedName>
        <fullName evidence="1">Uncharacterized protein</fullName>
    </submittedName>
</protein>
<name>A0ABU5RIV7_9PSEU</name>
<evidence type="ECO:0000313" key="2">
    <source>
        <dbReference type="Proteomes" id="UP001304298"/>
    </source>
</evidence>
<dbReference type="Proteomes" id="UP001304298">
    <property type="component" value="Unassembled WGS sequence"/>
</dbReference>
<dbReference type="RefSeq" id="WP_323335120.1">
    <property type="nucleotide sequence ID" value="NZ_JAYFSI010000014.1"/>
</dbReference>
<accession>A0ABU5RIV7</accession>
<sequence length="150" mass="15584">MAFAAGQKVRASELNKLLAHALRYETNVATNCTTSTDTDIPFGTLIAADTAYFSVSAANITILQAGWLEAESAVRMASGTTGYELKIKLNGGLVTGTNGGSTLQGNIATGFPVSANDIVKVSVLHTTGSTKALETGAGRQNHIALSWRPL</sequence>
<comment type="caution">
    <text evidence="1">The sequence shown here is derived from an EMBL/GenBank/DDBJ whole genome shotgun (WGS) entry which is preliminary data.</text>
</comment>
<reference evidence="1 2" key="1">
    <citation type="submission" date="2023-12" db="EMBL/GenBank/DDBJ databases">
        <title>Amycolatopsis sp. V23-08.</title>
        <authorList>
            <person name="Somphong A."/>
        </authorList>
    </citation>
    <scope>NUCLEOTIDE SEQUENCE [LARGE SCALE GENOMIC DNA]</scope>
    <source>
        <strain evidence="1 2">V23-08</strain>
    </source>
</reference>
<evidence type="ECO:0000313" key="1">
    <source>
        <dbReference type="EMBL" id="MEA5366108.1"/>
    </source>
</evidence>
<keyword evidence="2" id="KW-1185">Reference proteome</keyword>
<dbReference type="EMBL" id="JAYFSI010000014">
    <property type="protein sequence ID" value="MEA5366108.1"/>
    <property type="molecule type" value="Genomic_DNA"/>
</dbReference>